<protein>
    <submittedName>
        <fullName evidence="3">DUF559 domain-containing protein</fullName>
    </submittedName>
</protein>
<evidence type="ECO:0000259" key="2">
    <source>
        <dbReference type="Pfam" id="PF18741"/>
    </source>
</evidence>
<name>A0A7K1FMF3_9ACTN</name>
<accession>A0A7K1FMF3</accession>
<keyword evidence="4" id="KW-1185">Reference proteome</keyword>
<gene>
    <name evidence="3" type="ORF">GIS00_15240</name>
</gene>
<reference evidence="3 4" key="1">
    <citation type="submission" date="2019-11" db="EMBL/GenBank/DDBJ databases">
        <authorList>
            <person name="Jiang L.-Q."/>
        </authorList>
    </citation>
    <scope>NUCLEOTIDE SEQUENCE [LARGE SCALE GENOMIC DNA]</scope>
    <source>
        <strain evidence="3 4">YIM 132087</strain>
    </source>
</reference>
<evidence type="ECO:0000259" key="1">
    <source>
        <dbReference type="Pfam" id="PF13338"/>
    </source>
</evidence>
<dbReference type="InterPro" id="IPR025159">
    <property type="entry name" value="AbiEi_N"/>
</dbReference>
<feature type="domain" description="Restriction endonuclease type II-like" evidence="2">
    <location>
        <begin position="214"/>
        <end position="296"/>
    </location>
</feature>
<dbReference type="Pfam" id="PF18741">
    <property type="entry name" value="MTES_1575"/>
    <property type="match status" value="1"/>
</dbReference>
<feature type="domain" description="AbiEi antitoxin N-terminal" evidence="1">
    <location>
        <begin position="7"/>
        <end position="53"/>
    </location>
</feature>
<dbReference type="Pfam" id="PF13338">
    <property type="entry name" value="AbiEi_4"/>
    <property type="match status" value="1"/>
</dbReference>
<dbReference type="AlphaFoldDB" id="A0A7K1FMF3"/>
<dbReference type="EMBL" id="WLYK01000005">
    <property type="protein sequence ID" value="MTD15296.1"/>
    <property type="molecule type" value="Genomic_DNA"/>
</dbReference>
<evidence type="ECO:0000313" key="4">
    <source>
        <dbReference type="Proteomes" id="UP000460221"/>
    </source>
</evidence>
<dbReference type="RefSeq" id="WP_154769238.1">
    <property type="nucleotide sequence ID" value="NZ_WLYK01000005.1"/>
</dbReference>
<dbReference type="Proteomes" id="UP000460221">
    <property type="component" value="Unassembled WGS sequence"/>
</dbReference>
<dbReference type="Gene3D" id="3.40.960.10">
    <property type="entry name" value="VSR Endonuclease"/>
    <property type="match status" value="1"/>
</dbReference>
<dbReference type="InterPro" id="IPR011335">
    <property type="entry name" value="Restrct_endonuc-II-like"/>
</dbReference>
<proteinExistence type="predicted"/>
<organism evidence="3 4">
    <name type="scientific">Nakamurella alba</name>
    <dbReference type="NCBI Taxonomy" id="2665158"/>
    <lineage>
        <taxon>Bacteria</taxon>
        <taxon>Bacillati</taxon>
        <taxon>Actinomycetota</taxon>
        <taxon>Actinomycetes</taxon>
        <taxon>Nakamurellales</taxon>
        <taxon>Nakamurellaceae</taxon>
        <taxon>Nakamurella</taxon>
    </lineage>
</organism>
<sequence length="303" mass="34531">MDRQLRDRVDRRLRRQWGVISRRQALAVGMSEDQVDRLVQAGVWLPMHPGVYRSSTNDTSVRAEILAAGLWAGDRGVLDGWAAAWWWGLTDQRPPVIELAVHRRSHLRPRPGVALVSRTVADVDVLIHTGIRIVDRPTAVMHAAVVMGADGVRLLDRQLQQRTVDLSQITAVVEKDRNRRGNKVARRLIELVGDGAAAESERRCIRLLRQAGIKGWEVGREVTIGARRYVLDLAFVRERIAVEIDGLAWHTDPDRFQTDRRRQNELINAGWRVLRFTWYELVERPGTVLASIRTALDARRQQP</sequence>
<dbReference type="SUPFAM" id="SSF52980">
    <property type="entry name" value="Restriction endonuclease-like"/>
    <property type="match status" value="1"/>
</dbReference>
<dbReference type="InterPro" id="IPR049468">
    <property type="entry name" value="Restrct_endonuc-II-like_dom"/>
</dbReference>
<comment type="caution">
    <text evidence="3">The sequence shown here is derived from an EMBL/GenBank/DDBJ whole genome shotgun (WGS) entry which is preliminary data.</text>
</comment>
<evidence type="ECO:0000313" key="3">
    <source>
        <dbReference type="EMBL" id="MTD15296.1"/>
    </source>
</evidence>